<sequence length="76" mass="8987">MNDRLQTGEIYRDGPFKGRDKRHPYSTILTRLNRMGVSPHTRQMSESDRAYVERMNREYSGLFSDILSENALNDEY</sequence>
<organism evidence="2 3">
    <name type="scientific">Yanghanlia caeni</name>
    <dbReference type="NCBI Taxonomy" id="3064283"/>
    <lineage>
        <taxon>Bacteria</taxon>
        <taxon>Pseudomonadati</taxon>
        <taxon>Pseudomonadota</taxon>
        <taxon>Betaproteobacteria</taxon>
        <taxon>Burkholderiales</taxon>
        <taxon>Alcaligenaceae</taxon>
        <taxon>Yanghanlia</taxon>
    </lineage>
</organism>
<proteinExistence type="predicted"/>
<comment type="caution">
    <text evidence="2">The sequence shown here is derived from an EMBL/GenBank/DDBJ whole genome shotgun (WGS) entry which is preliminary data.</text>
</comment>
<evidence type="ECO:0000313" key="2">
    <source>
        <dbReference type="EMBL" id="MDR4125919.1"/>
    </source>
</evidence>
<keyword evidence="3" id="KW-1185">Reference proteome</keyword>
<accession>A0ABU1D672</accession>
<gene>
    <name evidence="2" type="ORF">Q8947_07965</name>
</gene>
<evidence type="ECO:0008006" key="4">
    <source>
        <dbReference type="Google" id="ProtNLM"/>
    </source>
</evidence>
<evidence type="ECO:0000313" key="3">
    <source>
        <dbReference type="Proteomes" id="UP001232156"/>
    </source>
</evidence>
<feature type="region of interest" description="Disordered" evidence="1">
    <location>
        <begin position="1"/>
        <end position="23"/>
    </location>
</feature>
<dbReference type="Proteomes" id="UP001232156">
    <property type="component" value="Unassembled WGS sequence"/>
</dbReference>
<evidence type="ECO:0000256" key="1">
    <source>
        <dbReference type="SAM" id="MobiDB-lite"/>
    </source>
</evidence>
<reference evidence="2 3" key="1">
    <citation type="submission" date="2023-08" db="EMBL/GenBank/DDBJ databases">
        <title>Alcaligenaceae gen. nov., a novel taxon isolated from the sludge of Yixing Pesticide Factory.</title>
        <authorList>
            <person name="Ruan L."/>
        </authorList>
    </citation>
    <scope>NUCLEOTIDE SEQUENCE [LARGE SCALE GENOMIC DNA]</scope>
    <source>
        <strain evidence="2 3">LG-2</strain>
    </source>
</reference>
<protein>
    <recommendedName>
        <fullName evidence="4">Transposase</fullName>
    </recommendedName>
</protein>
<dbReference type="EMBL" id="JAUZQE010000014">
    <property type="protein sequence ID" value="MDR4125919.1"/>
    <property type="molecule type" value="Genomic_DNA"/>
</dbReference>
<name>A0ABU1D672_9BURK</name>
<dbReference type="RefSeq" id="WP_347286972.1">
    <property type="nucleotide sequence ID" value="NZ_JAUZQE010000014.1"/>
</dbReference>